<proteinExistence type="predicted"/>
<evidence type="ECO:0000313" key="1">
    <source>
        <dbReference type="EMBL" id="MDD0816675.1"/>
    </source>
</evidence>
<protein>
    <submittedName>
        <fullName evidence="1">Uncharacterized protein</fullName>
    </submittedName>
</protein>
<organism evidence="1 2">
    <name type="scientific">Curvibacter microcysteis</name>
    <dbReference type="NCBI Taxonomy" id="3026419"/>
    <lineage>
        <taxon>Bacteria</taxon>
        <taxon>Pseudomonadati</taxon>
        <taxon>Pseudomonadota</taxon>
        <taxon>Betaproteobacteria</taxon>
        <taxon>Burkholderiales</taxon>
        <taxon>Comamonadaceae</taxon>
        <taxon>Curvibacter</taxon>
    </lineage>
</organism>
<dbReference type="RefSeq" id="WP_273928656.1">
    <property type="nucleotide sequence ID" value="NZ_JAQSIO010000009.1"/>
</dbReference>
<keyword evidence="2" id="KW-1185">Reference proteome</keyword>
<dbReference type="EMBL" id="JAQSIO010000009">
    <property type="protein sequence ID" value="MDD0816675.1"/>
    <property type="molecule type" value="Genomic_DNA"/>
</dbReference>
<dbReference type="Proteomes" id="UP001528672">
    <property type="component" value="Unassembled WGS sequence"/>
</dbReference>
<comment type="caution">
    <text evidence="1">The sequence shown here is derived from an EMBL/GenBank/DDBJ whole genome shotgun (WGS) entry which is preliminary data.</text>
</comment>
<sequence length="129" mass="14213">MNTAAPSPTASVRQHRLAATQTQLIALSAGSELRCLQGQLSLHHLPADPTLSAAYRTPINPHAAWRCPSDGWVSLRTEGPQAACYELHTPPIPVAPLASERAKKNRPGRFDLGRWWLALLRIRPWQRAA</sequence>
<name>A0ABT5MN68_9BURK</name>
<gene>
    <name evidence="1" type="ORF">PSQ39_18695</name>
</gene>
<evidence type="ECO:0000313" key="2">
    <source>
        <dbReference type="Proteomes" id="UP001528672"/>
    </source>
</evidence>
<accession>A0ABT5MN68</accession>
<reference evidence="1 2" key="1">
    <citation type="submission" date="2023-02" db="EMBL/GenBank/DDBJ databases">
        <title>Bacterial whole genome sequence for Curvibacter sp. HBC28.</title>
        <authorList>
            <person name="Le V."/>
            <person name="Ko S.-R."/>
            <person name="Ahn C.-Y."/>
            <person name="Oh H.-M."/>
        </authorList>
    </citation>
    <scope>NUCLEOTIDE SEQUENCE [LARGE SCALE GENOMIC DNA]</scope>
    <source>
        <strain evidence="1 2">HBC28</strain>
    </source>
</reference>